<evidence type="ECO:0000259" key="2">
    <source>
        <dbReference type="Pfam" id="PF05970"/>
    </source>
</evidence>
<dbReference type="Pfam" id="PF05970">
    <property type="entry name" value="PIF1"/>
    <property type="match status" value="1"/>
</dbReference>
<evidence type="ECO:0000256" key="1">
    <source>
        <dbReference type="RuleBase" id="RU363044"/>
    </source>
</evidence>
<organism evidence="3 4">
    <name type="scientific">Oryza sativa subsp. japonica</name>
    <name type="common">Rice</name>
    <dbReference type="NCBI Taxonomy" id="39947"/>
    <lineage>
        <taxon>Eukaryota</taxon>
        <taxon>Viridiplantae</taxon>
        <taxon>Streptophyta</taxon>
        <taxon>Embryophyta</taxon>
        <taxon>Tracheophyta</taxon>
        <taxon>Spermatophyta</taxon>
        <taxon>Magnoliopsida</taxon>
        <taxon>Liliopsida</taxon>
        <taxon>Poales</taxon>
        <taxon>Poaceae</taxon>
        <taxon>BOP clade</taxon>
        <taxon>Oryzoideae</taxon>
        <taxon>Oryzeae</taxon>
        <taxon>Oryzinae</taxon>
        <taxon>Oryza</taxon>
        <taxon>Oryza sativa</taxon>
    </lineage>
</organism>
<keyword evidence="1" id="KW-0347">Helicase</keyword>
<reference evidence="4" key="1">
    <citation type="journal article" date="2005" name="Nature">
        <title>The map-based sequence of the rice genome.</title>
        <authorList>
            <consortium name="International rice genome sequencing project (IRGSP)"/>
            <person name="Matsumoto T."/>
            <person name="Wu J."/>
            <person name="Kanamori H."/>
            <person name="Katayose Y."/>
            <person name="Fujisawa M."/>
            <person name="Namiki N."/>
            <person name="Mizuno H."/>
            <person name="Yamamoto K."/>
            <person name="Antonio B.A."/>
            <person name="Baba T."/>
            <person name="Sakata K."/>
            <person name="Nagamura Y."/>
            <person name="Aoki H."/>
            <person name="Arikawa K."/>
            <person name="Arita K."/>
            <person name="Bito T."/>
            <person name="Chiden Y."/>
            <person name="Fujitsuka N."/>
            <person name="Fukunaka R."/>
            <person name="Hamada M."/>
            <person name="Harada C."/>
            <person name="Hayashi A."/>
            <person name="Hijishita S."/>
            <person name="Honda M."/>
            <person name="Hosokawa S."/>
            <person name="Ichikawa Y."/>
            <person name="Idonuma A."/>
            <person name="Iijima M."/>
            <person name="Ikeda M."/>
            <person name="Ikeno M."/>
            <person name="Ito K."/>
            <person name="Ito S."/>
            <person name="Ito T."/>
            <person name="Ito Y."/>
            <person name="Ito Y."/>
            <person name="Iwabuchi A."/>
            <person name="Kamiya K."/>
            <person name="Karasawa W."/>
            <person name="Kurita K."/>
            <person name="Katagiri S."/>
            <person name="Kikuta A."/>
            <person name="Kobayashi H."/>
            <person name="Kobayashi N."/>
            <person name="Machita K."/>
            <person name="Maehara T."/>
            <person name="Masukawa M."/>
            <person name="Mizubayashi T."/>
            <person name="Mukai Y."/>
            <person name="Nagasaki H."/>
            <person name="Nagata Y."/>
            <person name="Naito S."/>
            <person name="Nakashima M."/>
            <person name="Nakama Y."/>
            <person name="Nakamichi Y."/>
            <person name="Nakamura M."/>
            <person name="Meguro A."/>
            <person name="Negishi M."/>
            <person name="Ohta I."/>
            <person name="Ohta T."/>
            <person name="Okamoto M."/>
            <person name="Ono N."/>
            <person name="Saji S."/>
            <person name="Sakaguchi M."/>
            <person name="Sakai K."/>
            <person name="Shibata M."/>
            <person name="Shimokawa T."/>
            <person name="Song J."/>
            <person name="Takazaki Y."/>
            <person name="Terasawa K."/>
            <person name="Tsugane M."/>
            <person name="Tsuji K."/>
            <person name="Ueda S."/>
            <person name="Waki K."/>
            <person name="Yamagata H."/>
            <person name="Yamamoto M."/>
            <person name="Yamamoto S."/>
            <person name="Yamane H."/>
            <person name="Yoshiki S."/>
            <person name="Yoshihara R."/>
            <person name="Yukawa K."/>
            <person name="Zhong H."/>
            <person name="Yano M."/>
            <person name="Yuan Q."/>
            <person name="Ouyang S."/>
            <person name="Liu J."/>
            <person name="Jones K.M."/>
            <person name="Gansberger K."/>
            <person name="Moffat K."/>
            <person name="Hill J."/>
            <person name="Bera J."/>
            <person name="Fadrosh D."/>
            <person name="Jin S."/>
            <person name="Johri S."/>
            <person name="Kim M."/>
            <person name="Overton L."/>
            <person name="Reardon M."/>
            <person name="Tsitrin T."/>
            <person name="Vuong H."/>
            <person name="Weaver B."/>
            <person name="Ciecko A."/>
            <person name="Tallon L."/>
            <person name="Jackson J."/>
            <person name="Pai G."/>
            <person name="Aken S.V."/>
            <person name="Utterback T."/>
            <person name="Reidmuller S."/>
            <person name="Feldblyum T."/>
            <person name="Hsiao J."/>
            <person name="Zismann V."/>
            <person name="Iobst S."/>
            <person name="de Vazeille A.R."/>
            <person name="Buell C.R."/>
            <person name="Ying K."/>
            <person name="Li Y."/>
            <person name="Lu T."/>
            <person name="Huang Y."/>
            <person name="Zhao Q."/>
            <person name="Feng Q."/>
            <person name="Zhang L."/>
            <person name="Zhu J."/>
            <person name="Weng Q."/>
            <person name="Mu J."/>
            <person name="Lu Y."/>
            <person name="Fan D."/>
            <person name="Liu Y."/>
            <person name="Guan J."/>
            <person name="Zhang Y."/>
            <person name="Yu S."/>
            <person name="Liu X."/>
            <person name="Zhang Y."/>
            <person name="Hong G."/>
            <person name="Han B."/>
            <person name="Choisne N."/>
            <person name="Demange N."/>
            <person name="Orjeda G."/>
            <person name="Samain S."/>
            <person name="Cattolico L."/>
            <person name="Pelletier E."/>
            <person name="Couloux A."/>
            <person name="Segurens B."/>
            <person name="Wincker P."/>
            <person name="D'Hont A."/>
            <person name="Scarpelli C."/>
            <person name="Weissenbach J."/>
            <person name="Salanoubat M."/>
            <person name="Quetier F."/>
            <person name="Yu Y."/>
            <person name="Kim H.R."/>
            <person name="Rambo T."/>
            <person name="Currie J."/>
            <person name="Collura K."/>
            <person name="Luo M."/>
            <person name="Yang T."/>
            <person name="Ammiraju J.S.S."/>
            <person name="Engler F."/>
            <person name="Soderlund C."/>
            <person name="Wing R.A."/>
            <person name="Palmer L.E."/>
            <person name="de la Bastide M."/>
            <person name="Spiegel L."/>
            <person name="Nascimento L."/>
            <person name="Zutavern T."/>
            <person name="O'Shaughnessy A."/>
            <person name="Dike S."/>
            <person name="Dedhia N."/>
            <person name="Preston R."/>
            <person name="Balija V."/>
            <person name="McCombie W.R."/>
            <person name="Chow T."/>
            <person name="Chen H."/>
            <person name="Chung M."/>
            <person name="Chen C."/>
            <person name="Shaw J."/>
            <person name="Wu H."/>
            <person name="Hsiao K."/>
            <person name="Chao Y."/>
            <person name="Chu M."/>
            <person name="Cheng C."/>
            <person name="Hour A."/>
            <person name="Lee P."/>
            <person name="Lin S."/>
            <person name="Lin Y."/>
            <person name="Liou J."/>
            <person name="Liu S."/>
            <person name="Hsing Y."/>
            <person name="Raghuvanshi S."/>
            <person name="Mohanty A."/>
            <person name="Bharti A.K."/>
            <person name="Gaur A."/>
            <person name="Gupta V."/>
            <person name="Kumar D."/>
            <person name="Ravi V."/>
            <person name="Vij S."/>
            <person name="Kapur A."/>
            <person name="Khurana P."/>
            <person name="Khurana P."/>
            <person name="Khurana J.P."/>
            <person name="Tyagi A.K."/>
            <person name="Gaikwad K."/>
            <person name="Singh A."/>
            <person name="Dalal V."/>
            <person name="Srivastava S."/>
            <person name="Dixit A."/>
            <person name="Pal A.K."/>
            <person name="Ghazi I.A."/>
            <person name="Yadav M."/>
            <person name="Pandit A."/>
            <person name="Bhargava A."/>
            <person name="Sureshbabu K."/>
            <person name="Batra K."/>
            <person name="Sharma T.R."/>
            <person name="Mohapatra T."/>
            <person name="Singh N.K."/>
            <person name="Messing J."/>
            <person name="Nelson A.B."/>
            <person name="Fuks G."/>
            <person name="Kavchok S."/>
            <person name="Keizer G."/>
            <person name="Linton E."/>
            <person name="Llaca V."/>
            <person name="Song R."/>
            <person name="Tanyolac B."/>
            <person name="Young S."/>
            <person name="Ho-Il K."/>
            <person name="Hahn J.H."/>
            <person name="Sangsakoo G."/>
            <person name="Vanavichit A."/>
            <person name="de Mattos Luiz.A.T."/>
            <person name="Zimmer P.D."/>
            <person name="Malone G."/>
            <person name="Dellagostin O."/>
            <person name="de Oliveira A.C."/>
            <person name="Bevan M."/>
            <person name="Bancroft I."/>
            <person name="Minx P."/>
            <person name="Cordum H."/>
            <person name="Wilson R."/>
            <person name="Cheng Z."/>
            <person name="Jin W."/>
            <person name="Jiang J."/>
            <person name="Leong S.A."/>
            <person name="Iwama H."/>
            <person name="Gojobori T."/>
            <person name="Itoh T."/>
            <person name="Niimura Y."/>
            <person name="Fujii Y."/>
            <person name="Habara T."/>
            <person name="Sakai H."/>
            <person name="Sato Y."/>
            <person name="Wilson G."/>
            <person name="Kumar K."/>
            <person name="McCouch S."/>
            <person name="Juretic N."/>
            <person name="Hoen D."/>
            <person name="Wright S."/>
            <person name="Bruskiewich R."/>
            <person name="Bureau T."/>
            <person name="Miyao A."/>
            <person name="Hirochika H."/>
            <person name="Nishikawa T."/>
            <person name="Kadowaki K."/>
            <person name="Sugiura M."/>
            <person name="Burr B."/>
            <person name="Sasaki T."/>
        </authorList>
    </citation>
    <scope>NUCLEOTIDE SEQUENCE [LARGE SCALE GENOMIC DNA]</scope>
    <source>
        <strain evidence="4">cv. Nipponbare</strain>
    </source>
</reference>
<dbReference type="PANTHER" id="PTHR10492:SF94">
    <property type="entry name" value="ATP-DEPENDENT DNA HELICASE"/>
    <property type="match status" value="1"/>
</dbReference>
<sequence length="113" mass="12819">MSMGYCGKVDAGWHMFKYIYKGHDRISFSIETTSTEVEVNEICQFRDASHETREVVDEISIQVDQCHVDLYDSLNPKQRYGFDEIMGHVDNGVGNVFFIDGPGGTGKTYLNRA</sequence>
<dbReference type="Proteomes" id="UP000000763">
    <property type="component" value="Chromosome 11"/>
</dbReference>
<gene>
    <name evidence="3" type="ordered locus">LOC_Os11g12570</name>
</gene>
<evidence type="ECO:0000313" key="3">
    <source>
        <dbReference type="EMBL" id="AAX96201.1"/>
    </source>
</evidence>
<dbReference type="GO" id="GO:0000723">
    <property type="term" value="P:telomere maintenance"/>
    <property type="evidence" value="ECO:0007669"/>
    <property type="project" value="InterPro"/>
</dbReference>
<protein>
    <recommendedName>
        <fullName evidence="1">ATP-dependent DNA helicase</fullName>
        <ecNumber evidence="1">5.6.2.3</ecNumber>
    </recommendedName>
</protein>
<dbReference type="InterPro" id="IPR010285">
    <property type="entry name" value="DNA_helicase_pif1-like_DEAD"/>
</dbReference>
<dbReference type="GO" id="GO:0006281">
    <property type="term" value="P:DNA repair"/>
    <property type="evidence" value="ECO:0007669"/>
    <property type="project" value="UniProtKB-KW"/>
</dbReference>
<dbReference type="SUPFAM" id="SSF52540">
    <property type="entry name" value="P-loop containing nucleoside triphosphate hydrolases"/>
    <property type="match status" value="1"/>
</dbReference>
<comment type="cofactor">
    <cofactor evidence="1">
        <name>Mg(2+)</name>
        <dbReference type="ChEBI" id="CHEBI:18420"/>
    </cofactor>
</comment>
<keyword evidence="1" id="KW-0067">ATP-binding</keyword>
<keyword evidence="1" id="KW-0234">DNA repair</keyword>
<dbReference type="GO" id="GO:0006310">
    <property type="term" value="P:DNA recombination"/>
    <property type="evidence" value="ECO:0007669"/>
    <property type="project" value="UniProtKB-KW"/>
</dbReference>
<keyword evidence="1" id="KW-0227">DNA damage</keyword>
<keyword evidence="1" id="KW-0233">DNA recombination</keyword>
<dbReference type="Gene3D" id="3.40.50.300">
    <property type="entry name" value="P-loop containing nucleotide triphosphate hydrolases"/>
    <property type="match status" value="1"/>
</dbReference>
<dbReference type="GO" id="GO:0005524">
    <property type="term" value="F:ATP binding"/>
    <property type="evidence" value="ECO:0007669"/>
    <property type="project" value="UniProtKB-KW"/>
</dbReference>
<dbReference type="PANTHER" id="PTHR10492">
    <property type="match status" value="1"/>
</dbReference>
<name>Q2R8D5_ORYSJ</name>
<dbReference type="InterPro" id="IPR027417">
    <property type="entry name" value="P-loop_NTPase"/>
</dbReference>
<accession>Q2R8D5</accession>
<dbReference type="EC" id="5.6.2.3" evidence="1"/>
<dbReference type="GO" id="GO:0016887">
    <property type="term" value="F:ATP hydrolysis activity"/>
    <property type="evidence" value="ECO:0007669"/>
    <property type="project" value="RHEA"/>
</dbReference>
<dbReference type="AlphaFoldDB" id="Q2R8D5"/>
<dbReference type="EMBL" id="AC136971">
    <property type="protein sequence ID" value="AAX96201.1"/>
    <property type="molecule type" value="Genomic_DNA"/>
</dbReference>
<dbReference type="GO" id="GO:0043139">
    <property type="term" value="F:5'-3' DNA helicase activity"/>
    <property type="evidence" value="ECO:0007669"/>
    <property type="project" value="UniProtKB-EC"/>
</dbReference>
<comment type="catalytic activity">
    <reaction evidence="1">
        <text>ATP + H2O = ADP + phosphate + H(+)</text>
        <dbReference type="Rhea" id="RHEA:13065"/>
        <dbReference type="ChEBI" id="CHEBI:15377"/>
        <dbReference type="ChEBI" id="CHEBI:15378"/>
        <dbReference type="ChEBI" id="CHEBI:30616"/>
        <dbReference type="ChEBI" id="CHEBI:43474"/>
        <dbReference type="ChEBI" id="CHEBI:456216"/>
        <dbReference type="EC" id="5.6.2.3"/>
    </reaction>
</comment>
<comment type="similarity">
    <text evidence="1">Belongs to the helicase family.</text>
</comment>
<feature type="domain" description="DNA helicase Pif1-like DEAD-box helicase" evidence="2">
    <location>
        <begin position="74"/>
        <end position="112"/>
    </location>
</feature>
<keyword evidence="1" id="KW-0378">Hydrolase</keyword>
<proteinExistence type="inferred from homology"/>
<evidence type="ECO:0000313" key="4">
    <source>
        <dbReference type="Proteomes" id="UP000000763"/>
    </source>
</evidence>
<keyword evidence="1" id="KW-0547">Nucleotide-binding</keyword>
<reference evidence="4" key="2">
    <citation type="journal article" date="2008" name="Nucleic Acids Res.">
        <title>The rice annotation project database (RAP-DB): 2008 update.</title>
        <authorList>
            <consortium name="The rice annotation project (RAP)"/>
        </authorList>
    </citation>
    <scope>GENOME REANNOTATION</scope>
    <source>
        <strain evidence="4">cv. Nipponbare</strain>
    </source>
</reference>